<feature type="chain" id="PRO_5035758465" description="Trichocyst matrix protein" evidence="2">
    <location>
        <begin position="18"/>
        <end position="363"/>
    </location>
</feature>
<organism evidence="3 4">
    <name type="scientific">Paramecium pentaurelia</name>
    <dbReference type="NCBI Taxonomy" id="43138"/>
    <lineage>
        <taxon>Eukaryota</taxon>
        <taxon>Sar</taxon>
        <taxon>Alveolata</taxon>
        <taxon>Ciliophora</taxon>
        <taxon>Intramacronucleata</taxon>
        <taxon>Oligohymenophorea</taxon>
        <taxon>Peniculida</taxon>
        <taxon>Parameciidae</taxon>
        <taxon>Paramecium</taxon>
    </lineage>
</organism>
<dbReference type="AlphaFoldDB" id="A0A8S1RUK6"/>
<dbReference type="Proteomes" id="UP000689195">
    <property type="component" value="Unassembled WGS sequence"/>
</dbReference>
<protein>
    <recommendedName>
        <fullName evidence="5">Trichocyst matrix protein</fullName>
    </recommendedName>
</protein>
<evidence type="ECO:0008006" key="5">
    <source>
        <dbReference type="Google" id="ProtNLM"/>
    </source>
</evidence>
<evidence type="ECO:0000313" key="4">
    <source>
        <dbReference type="Proteomes" id="UP000689195"/>
    </source>
</evidence>
<keyword evidence="4" id="KW-1185">Reference proteome</keyword>
<accession>A0A8S1RUK6</accession>
<evidence type="ECO:0000313" key="3">
    <source>
        <dbReference type="EMBL" id="CAD8131666.1"/>
    </source>
</evidence>
<name>A0A8S1RUK6_9CILI</name>
<dbReference type="OrthoDB" id="298080at2759"/>
<gene>
    <name evidence="3" type="ORF">PPENT_87.1.T0010225</name>
</gene>
<sequence length="363" mass="42247">MRFSYVFSLYLVMVVSATMKDSKTILTEIDTQHTGRIFLNAIQIGLATGSPVHEIQSYINNIRFMIEQEQKDADLFIQNTEASCTRLLHDFATNLAYHQQQFKAHSKIVEENSRNLERSLNKIAEVSVEIEENLRKTNEGQSERDLQYSEFQSKQKDHIESISSIDEAYALIEHLSGGSSFIQVKSRFTKVLSRLQNQSTSTGLLFQPIISMMTQMNSRADVDQAKKVLQLLANLRVQIVESKSQDEDIEKQQSQGWQKFLSDLINERNTLQDQRQNLEQAILNYQSIIEESEGKVEYHQGEVERNQNNLDGQDQWCRQQQEIYQMESQQRVQSLDLISRIVDHIQDKIVTLKEYLRERLQIH</sequence>
<reference evidence="3" key="1">
    <citation type="submission" date="2021-01" db="EMBL/GenBank/DDBJ databases">
        <authorList>
            <consortium name="Genoscope - CEA"/>
            <person name="William W."/>
        </authorList>
    </citation>
    <scope>NUCLEOTIDE SEQUENCE</scope>
</reference>
<evidence type="ECO:0000256" key="1">
    <source>
        <dbReference type="SAM" id="Coils"/>
    </source>
</evidence>
<dbReference type="EMBL" id="CAJJDO010000001">
    <property type="protein sequence ID" value="CAD8131666.1"/>
    <property type="molecule type" value="Genomic_DNA"/>
</dbReference>
<evidence type="ECO:0000256" key="2">
    <source>
        <dbReference type="SAM" id="SignalP"/>
    </source>
</evidence>
<feature type="signal peptide" evidence="2">
    <location>
        <begin position="1"/>
        <end position="17"/>
    </location>
</feature>
<feature type="coiled-coil region" evidence="1">
    <location>
        <begin position="261"/>
        <end position="295"/>
    </location>
</feature>
<comment type="caution">
    <text evidence="3">The sequence shown here is derived from an EMBL/GenBank/DDBJ whole genome shotgun (WGS) entry which is preliminary data.</text>
</comment>
<proteinExistence type="predicted"/>
<keyword evidence="1" id="KW-0175">Coiled coil</keyword>
<keyword evidence="2" id="KW-0732">Signal</keyword>